<evidence type="ECO:0000256" key="1">
    <source>
        <dbReference type="SAM" id="Phobius"/>
    </source>
</evidence>
<dbReference type="EMBL" id="FRYL01000023">
    <property type="protein sequence ID" value="SHO80952.1"/>
    <property type="molecule type" value="Genomic_DNA"/>
</dbReference>
<feature type="transmembrane region" description="Helical" evidence="1">
    <location>
        <begin position="6"/>
        <end position="30"/>
    </location>
</feature>
<keyword evidence="1" id="KW-0472">Membrane</keyword>
<name>A0A1W1EJI3_9ZZZZ</name>
<keyword evidence="1" id="KW-0812">Transmembrane</keyword>
<sequence length="63" mass="7264">MNEEIITILVMIFPMLMFGIYPGIVVSNWADKKYEISETQKRAIMVVVTVAFTLTLSTLLYYI</sequence>
<organism evidence="2">
    <name type="scientific">hydrothermal vent metagenome</name>
    <dbReference type="NCBI Taxonomy" id="652676"/>
    <lineage>
        <taxon>unclassified sequences</taxon>
        <taxon>metagenomes</taxon>
        <taxon>ecological metagenomes</taxon>
    </lineage>
</organism>
<keyword evidence="1" id="KW-1133">Transmembrane helix</keyword>
<evidence type="ECO:0000313" key="2">
    <source>
        <dbReference type="EMBL" id="SHO80952.1"/>
    </source>
</evidence>
<feature type="transmembrane region" description="Helical" evidence="1">
    <location>
        <begin position="42"/>
        <end position="62"/>
    </location>
</feature>
<accession>A0A1W1EJI3</accession>
<proteinExistence type="predicted"/>
<dbReference type="AlphaFoldDB" id="A0A1W1EJI3"/>
<gene>
    <name evidence="2" type="ORF">MNB_SV-15-4</name>
</gene>
<reference evidence="2" key="1">
    <citation type="submission" date="2016-10" db="EMBL/GenBank/DDBJ databases">
        <authorList>
            <person name="de Groot N.N."/>
        </authorList>
    </citation>
    <scope>NUCLEOTIDE SEQUENCE</scope>
</reference>
<protein>
    <submittedName>
        <fullName evidence="2">Uncharacterized protein</fullName>
    </submittedName>
</protein>